<gene>
    <name evidence="1" type="ORF">JMJ55_30725</name>
</gene>
<dbReference type="Proteomes" id="UP000606490">
    <property type="component" value="Unassembled WGS sequence"/>
</dbReference>
<reference evidence="1 2" key="1">
    <citation type="submission" date="2021-01" db="EMBL/GenBank/DDBJ databases">
        <title>Belnapia mucosa sp. nov. and Belnapia arida sp. nov., isolated from the Tabernas Desert (Almeria, Spain).</title>
        <authorList>
            <person name="Molina-Menor E."/>
            <person name="Vidal-Verdu A."/>
            <person name="Calonge A."/>
            <person name="Satari L."/>
            <person name="Pereto Magraner J."/>
            <person name="Porcar Miralles M."/>
        </authorList>
    </citation>
    <scope>NUCLEOTIDE SEQUENCE [LARGE SCALE GENOMIC DNA]</scope>
    <source>
        <strain evidence="1 2">T6</strain>
    </source>
</reference>
<organism evidence="1 2">
    <name type="scientific">Belnapia mucosa</name>
    <dbReference type="NCBI Taxonomy" id="2804532"/>
    <lineage>
        <taxon>Bacteria</taxon>
        <taxon>Pseudomonadati</taxon>
        <taxon>Pseudomonadota</taxon>
        <taxon>Alphaproteobacteria</taxon>
        <taxon>Acetobacterales</taxon>
        <taxon>Roseomonadaceae</taxon>
        <taxon>Belnapia</taxon>
    </lineage>
</organism>
<evidence type="ECO:0000313" key="1">
    <source>
        <dbReference type="EMBL" id="MBL6459669.1"/>
    </source>
</evidence>
<comment type="caution">
    <text evidence="1">The sequence shown here is derived from an EMBL/GenBank/DDBJ whole genome shotgun (WGS) entry which is preliminary data.</text>
</comment>
<accession>A0ABS1VDB7</accession>
<proteinExistence type="predicted"/>
<dbReference type="EMBL" id="JAEUXJ010000151">
    <property type="protein sequence ID" value="MBL6459669.1"/>
    <property type="molecule type" value="Genomic_DNA"/>
</dbReference>
<evidence type="ECO:0000313" key="2">
    <source>
        <dbReference type="Proteomes" id="UP000606490"/>
    </source>
</evidence>
<feature type="non-terminal residue" evidence="1">
    <location>
        <position position="1"/>
    </location>
</feature>
<sequence length="69" mass="7852">AKRGRMGWQRASGYGWRALVESDISRWKRVVGEGLRFQTAGRRATEVAIAADMLNRMLDLGRPEYVRTA</sequence>
<keyword evidence="2" id="KW-1185">Reference proteome</keyword>
<name>A0ABS1VDB7_9PROT</name>
<protein>
    <submittedName>
        <fullName evidence="1">IS5/IS1182 family transposase</fullName>
    </submittedName>
</protein>